<keyword evidence="1" id="KW-0472">Membrane</keyword>
<dbReference type="Proteomes" id="UP000215137">
    <property type="component" value="Chromosome"/>
</dbReference>
<evidence type="ECO:0000313" key="3">
    <source>
        <dbReference type="Proteomes" id="UP000215137"/>
    </source>
</evidence>
<name>A0A248TK96_9BACI</name>
<dbReference type="KEGG" id="bko:CKF48_15290"/>
<keyword evidence="3" id="KW-1185">Reference proteome</keyword>
<feature type="transmembrane region" description="Helical" evidence="1">
    <location>
        <begin position="29"/>
        <end position="53"/>
    </location>
</feature>
<evidence type="ECO:0000256" key="1">
    <source>
        <dbReference type="SAM" id="Phobius"/>
    </source>
</evidence>
<keyword evidence="1" id="KW-0812">Transmembrane</keyword>
<dbReference type="AlphaFoldDB" id="A0A248TK96"/>
<feature type="transmembrane region" description="Helical" evidence="1">
    <location>
        <begin position="65"/>
        <end position="88"/>
    </location>
</feature>
<proteinExistence type="predicted"/>
<keyword evidence="1" id="KW-1133">Transmembrane helix</keyword>
<sequence length="94" mass="10732">MVFFIVLMIIMIPLLMVFANKYWAPTHIVLISLATISLIVFESITATTVYEIISENLVFMTTVHVVFLNPLFLITGGYLGVFLLYLLFLRLAMK</sequence>
<accession>A0A248TK96</accession>
<evidence type="ECO:0000313" key="2">
    <source>
        <dbReference type="EMBL" id="ASV68549.1"/>
    </source>
</evidence>
<organism evidence="2 3">
    <name type="scientific">Cytobacillus kochii</name>
    <dbReference type="NCBI Taxonomy" id="859143"/>
    <lineage>
        <taxon>Bacteria</taxon>
        <taxon>Bacillati</taxon>
        <taxon>Bacillota</taxon>
        <taxon>Bacilli</taxon>
        <taxon>Bacillales</taxon>
        <taxon>Bacillaceae</taxon>
        <taxon>Cytobacillus</taxon>
    </lineage>
</organism>
<dbReference type="RefSeq" id="WP_095372119.1">
    <property type="nucleotide sequence ID" value="NZ_CP022983.1"/>
</dbReference>
<dbReference type="OrthoDB" id="2382012at2"/>
<reference evidence="2 3" key="1">
    <citation type="submission" date="2017-08" db="EMBL/GenBank/DDBJ databases">
        <title>Complete Genome Sequence of Bacillus kochii Oregon-R-modENCODE STRAIN BDGP4, isolated from Drosophila melanogaster gut.</title>
        <authorList>
            <person name="Wan K.H."/>
            <person name="Yu C."/>
            <person name="Park S."/>
            <person name="Hammonds A.S."/>
            <person name="Booth B.W."/>
            <person name="Celniker S.E."/>
        </authorList>
    </citation>
    <scope>NUCLEOTIDE SEQUENCE [LARGE SCALE GENOMIC DNA]</scope>
    <source>
        <strain evidence="2 3">BDGP4</strain>
    </source>
</reference>
<protein>
    <submittedName>
        <fullName evidence="2">Uncharacterized protein</fullName>
    </submittedName>
</protein>
<dbReference type="EMBL" id="CP022983">
    <property type="protein sequence ID" value="ASV68549.1"/>
    <property type="molecule type" value="Genomic_DNA"/>
</dbReference>
<gene>
    <name evidence="2" type="ORF">CKF48_15290</name>
</gene>